<proteinExistence type="predicted"/>
<evidence type="ECO:0000256" key="2">
    <source>
        <dbReference type="ARBA" id="ARBA00023315"/>
    </source>
</evidence>
<dbReference type="Pfam" id="PF00583">
    <property type="entry name" value="Acetyltransf_1"/>
    <property type="match status" value="1"/>
</dbReference>
<keyword evidence="2" id="KW-0012">Acyltransferase</keyword>
<sequence>MIVARRARFANIIVRTLHADASGVIEHPLDFLFVDAARRVTNMSAEAQPEVIVRPVRDVDAEALGRVHAQCWHETYDHLISKAALEKVSPRRMAELWTHWASQGPEFKMNAALVDGEIVGFVGSGPARDKDAPAFRELYFIYLLDAWHSTGIGQKLFDAAVEKDEPLYLWVAEDNPRAHRFYTRNGFHLDGASHTEPFLGETLTEVRFVRP</sequence>
<dbReference type="SUPFAM" id="SSF55729">
    <property type="entry name" value="Acyl-CoA N-acyltransferases (Nat)"/>
    <property type="match status" value="1"/>
</dbReference>
<dbReference type="Gene3D" id="3.40.630.30">
    <property type="match status" value="1"/>
</dbReference>
<evidence type="ECO:0000313" key="4">
    <source>
        <dbReference type="EMBL" id="EQM75168.1"/>
    </source>
</evidence>
<evidence type="ECO:0000259" key="3">
    <source>
        <dbReference type="PROSITE" id="PS51186"/>
    </source>
</evidence>
<evidence type="ECO:0000256" key="1">
    <source>
        <dbReference type="ARBA" id="ARBA00022679"/>
    </source>
</evidence>
<comment type="caution">
    <text evidence="4">The sequence shown here is derived from an EMBL/GenBank/DDBJ whole genome shotgun (WGS) entry which is preliminary data.</text>
</comment>
<name>T5KJQ0_MICMQ</name>
<protein>
    <recommendedName>
        <fullName evidence="3">N-acetyltransferase domain-containing protein</fullName>
    </recommendedName>
</protein>
<dbReference type="InterPro" id="IPR016181">
    <property type="entry name" value="Acyl_CoA_acyltransferase"/>
</dbReference>
<dbReference type="InterPro" id="IPR000182">
    <property type="entry name" value="GNAT_dom"/>
</dbReference>
<dbReference type="InterPro" id="IPR050832">
    <property type="entry name" value="Bact_Acetyltransf"/>
</dbReference>
<dbReference type="EMBL" id="ATAO01000201">
    <property type="protein sequence ID" value="EQM75168.1"/>
    <property type="molecule type" value="Genomic_DNA"/>
</dbReference>
<organism evidence="4 5">
    <name type="scientific">Microbacterium maritypicum MF109</name>
    <dbReference type="NCBI Taxonomy" id="1333857"/>
    <lineage>
        <taxon>Bacteria</taxon>
        <taxon>Bacillati</taxon>
        <taxon>Actinomycetota</taxon>
        <taxon>Actinomycetes</taxon>
        <taxon>Micrococcales</taxon>
        <taxon>Microbacteriaceae</taxon>
        <taxon>Microbacterium</taxon>
    </lineage>
</organism>
<accession>T5KJQ0</accession>
<dbReference type="AlphaFoldDB" id="T5KJQ0"/>
<keyword evidence="1" id="KW-0808">Transferase</keyword>
<dbReference type="PATRIC" id="fig|1333857.3.peg.2387"/>
<dbReference type="CDD" id="cd04301">
    <property type="entry name" value="NAT_SF"/>
    <property type="match status" value="1"/>
</dbReference>
<dbReference type="PANTHER" id="PTHR43877">
    <property type="entry name" value="AMINOALKYLPHOSPHONATE N-ACETYLTRANSFERASE-RELATED-RELATED"/>
    <property type="match status" value="1"/>
</dbReference>
<dbReference type="PROSITE" id="PS51186">
    <property type="entry name" value="GNAT"/>
    <property type="match status" value="1"/>
</dbReference>
<dbReference type="Proteomes" id="UP000016033">
    <property type="component" value="Unassembled WGS sequence"/>
</dbReference>
<reference evidence="4 5" key="1">
    <citation type="journal article" date="2013" name="Genome Announc.">
        <title>Whole-genome sequences of five oyster-associated bacteria show potential for crude oil hydrocarbon degradation.</title>
        <authorList>
            <person name="Chauhan A."/>
            <person name="Green S."/>
            <person name="Pathak A."/>
            <person name="Thomas J."/>
            <person name="Venkatramanan R."/>
        </authorList>
    </citation>
    <scope>NUCLEOTIDE SEQUENCE [LARGE SCALE GENOMIC DNA]</scope>
    <source>
        <strain evidence="4 5">MF109</strain>
    </source>
</reference>
<feature type="domain" description="N-acetyltransferase" evidence="3">
    <location>
        <begin position="51"/>
        <end position="211"/>
    </location>
</feature>
<dbReference type="GO" id="GO:0016747">
    <property type="term" value="F:acyltransferase activity, transferring groups other than amino-acyl groups"/>
    <property type="evidence" value="ECO:0007669"/>
    <property type="project" value="InterPro"/>
</dbReference>
<evidence type="ECO:0000313" key="5">
    <source>
        <dbReference type="Proteomes" id="UP000016033"/>
    </source>
</evidence>
<gene>
    <name evidence="4" type="ORF">L687_19020</name>
</gene>